<feature type="region of interest" description="Disordered" evidence="2">
    <location>
        <begin position="107"/>
        <end position="132"/>
    </location>
</feature>
<dbReference type="EMBL" id="CP144752">
    <property type="protein sequence ID" value="WVZ89935.1"/>
    <property type="molecule type" value="Genomic_DNA"/>
</dbReference>
<keyword evidence="1" id="KW-0479">Metal-binding</keyword>
<reference evidence="4 5" key="1">
    <citation type="submission" date="2024-02" db="EMBL/GenBank/DDBJ databases">
        <title>High-quality chromosome-scale genome assembly of Pensacola bahiagrass (Paspalum notatum Flugge var. saurae).</title>
        <authorList>
            <person name="Vega J.M."/>
            <person name="Podio M."/>
            <person name="Orjuela J."/>
            <person name="Siena L.A."/>
            <person name="Pessino S.C."/>
            <person name="Combes M.C."/>
            <person name="Mariac C."/>
            <person name="Albertini E."/>
            <person name="Pupilli F."/>
            <person name="Ortiz J.P.A."/>
            <person name="Leblanc O."/>
        </authorList>
    </citation>
    <scope>NUCLEOTIDE SEQUENCE [LARGE SCALE GENOMIC DNA]</scope>
    <source>
        <strain evidence="4">R1</strain>
        <tissue evidence="4">Leaf</tissue>
    </source>
</reference>
<keyword evidence="5" id="KW-1185">Reference proteome</keyword>
<evidence type="ECO:0000313" key="5">
    <source>
        <dbReference type="Proteomes" id="UP001341281"/>
    </source>
</evidence>
<evidence type="ECO:0000313" key="4">
    <source>
        <dbReference type="EMBL" id="WVZ89935.1"/>
    </source>
</evidence>
<keyword evidence="1" id="KW-0862">Zinc</keyword>
<feature type="compositionally biased region" description="Polar residues" evidence="2">
    <location>
        <begin position="108"/>
        <end position="118"/>
    </location>
</feature>
<dbReference type="GO" id="GO:0003676">
    <property type="term" value="F:nucleic acid binding"/>
    <property type="evidence" value="ECO:0007669"/>
    <property type="project" value="InterPro"/>
</dbReference>
<dbReference type="Proteomes" id="UP001341281">
    <property type="component" value="Chromosome 08"/>
</dbReference>
<evidence type="ECO:0000256" key="1">
    <source>
        <dbReference type="PROSITE-ProRule" id="PRU00047"/>
    </source>
</evidence>
<evidence type="ECO:0000259" key="3">
    <source>
        <dbReference type="PROSITE" id="PS50158"/>
    </source>
</evidence>
<proteinExistence type="predicted"/>
<dbReference type="InterPro" id="IPR036875">
    <property type="entry name" value="Znf_CCHC_sf"/>
</dbReference>
<dbReference type="SMART" id="SM00343">
    <property type="entry name" value="ZnF_C2HC"/>
    <property type="match status" value="1"/>
</dbReference>
<feature type="domain" description="CCHC-type" evidence="3">
    <location>
        <begin position="141"/>
        <end position="154"/>
    </location>
</feature>
<dbReference type="Gene3D" id="4.10.60.10">
    <property type="entry name" value="Zinc finger, CCHC-type"/>
    <property type="match status" value="1"/>
</dbReference>
<dbReference type="InterPro" id="IPR001878">
    <property type="entry name" value="Znf_CCHC"/>
</dbReference>
<organism evidence="4 5">
    <name type="scientific">Paspalum notatum var. saurae</name>
    <dbReference type="NCBI Taxonomy" id="547442"/>
    <lineage>
        <taxon>Eukaryota</taxon>
        <taxon>Viridiplantae</taxon>
        <taxon>Streptophyta</taxon>
        <taxon>Embryophyta</taxon>
        <taxon>Tracheophyta</taxon>
        <taxon>Spermatophyta</taxon>
        <taxon>Magnoliopsida</taxon>
        <taxon>Liliopsida</taxon>
        <taxon>Poales</taxon>
        <taxon>Poaceae</taxon>
        <taxon>PACMAD clade</taxon>
        <taxon>Panicoideae</taxon>
        <taxon>Andropogonodae</taxon>
        <taxon>Paspaleae</taxon>
        <taxon>Paspalinae</taxon>
        <taxon>Paspalum</taxon>
    </lineage>
</organism>
<sequence length="157" mass="17781">MSVLGYVQAFIRLSQYSPEDVNTDPRRAPRLLGGFDPTLVAHLGRRYDSFTELVDAAIDMEHCLREAHEDQRRKRLASAPPSSSSQRQQVVHRPLLPIYHNDMRQPQEQHYGTQQHLSSCRIPPHPPVSVPPAKPSAKYPCYKCGKTGHFSKNCLAL</sequence>
<evidence type="ECO:0000256" key="2">
    <source>
        <dbReference type="SAM" id="MobiDB-lite"/>
    </source>
</evidence>
<dbReference type="Pfam" id="PF00098">
    <property type="entry name" value="zf-CCHC"/>
    <property type="match status" value="1"/>
</dbReference>
<feature type="compositionally biased region" description="Pro residues" evidence="2">
    <location>
        <begin position="123"/>
        <end position="132"/>
    </location>
</feature>
<keyword evidence="1" id="KW-0863">Zinc-finger</keyword>
<dbReference type="AlphaFoldDB" id="A0AAQ3X9C4"/>
<dbReference type="GO" id="GO:0008270">
    <property type="term" value="F:zinc ion binding"/>
    <property type="evidence" value="ECO:0007669"/>
    <property type="project" value="UniProtKB-KW"/>
</dbReference>
<dbReference type="PROSITE" id="PS50158">
    <property type="entry name" value="ZF_CCHC"/>
    <property type="match status" value="1"/>
</dbReference>
<protein>
    <recommendedName>
        <fullName evidence="3">CCHC-type domain-containing protein</fullName>
    </recommendedName>
</protein>
<feature type="region of interest" description="Disordered" evidence="2">
    <location>
        <begin position="69"/>
        <end position="90"/>
    </location>
</feature>
<dbReference type="SUPFAM" id="SSF57756">
    <property type="entry name" value="Retrovirus zinc finger-like domains"/>
    <property type="match status" value="1"/>
</dbReference>
<accession>A0AAQ3X9C4</accession>
<gene>
    <name evidence="4" type="ORF">U9M48_036280</name>
</gene>
<name>A0AAQ3X9C4_PASNO</name>